<feature type="transmembrane region" description="Helical" evidence="1">
    <location>
        <begin position="202"/>
        <end position="226"/>
    </location>
</feature>
<feature type="transmembrane region" description="Helical" evidence="1">
    <location>
        <begin position="93"/>
        <end position="113"/>
    </location>
</feature>
<dbReference type="OrthoDB" id="1440363at2"/>
<feature type="transmembrane region" description="Helical" evidence="1">
    <location>
        <begin position="163"/>
        <end position="190"/>
    </location>
</feature>
<evidence type="ECO:0000313" key="2">
    <source>
        <dbReference type="EMBL" id="TMM59435.1"/>
    </source>
</evidence>
<dbReference type="AlphaFoldDB" id="A0A5S3PWQ9"/>
<keyword evidence="1" id="KW-1133">Transmembrane helix</keyword>
<name>A0A5S3PWQ9_9FLAO</name>
<keyword evidence="1" id="KW-0812">Transmembrane</keyword>
<gene>
    <name evidence="2" type="ORF">FEE95_08415</name>
</gene>
<keyword evidence="1" id="KW-0472">Membrane</keyword>
<feature type="transmembrane region" description="Helical" evidence="1">
    <location>
        <begin position="133"/>
        <end position="151"/>
    </location>
</feature>
<keyword evidence="3" id="KW-1185">Reference proteome</keyword>
<evidence type="ECO:0000313" key="3">
    <source>
        <dbReference type="Proteomes" id="UP000310314"/>
    </source>
</evidence>
<reference evidence="2 3" key="1">
    <citation type="submission" date="2019-05" db="EMBL/GenBank/DDBJ databases">
        <authorList>
            <person name="Zhang J.-Y."/>
            <person name="Feg X."/>
            <person name="Du Z.-J."/>
        </authorList>
    </citation>
    <scope>NUCLEOTIDE SEQUENCE [LARGE SCALE GENOMIC DNA]</scope>
    <source>
        <strain evidence="2 3">RZ26</strain>
    </source>
</reference>
<organism evidence="2 3">
    <name type="scientific">Maribacter algarum</name>
    <name type="common">ex Zhang et al. 2020</name>
    <dbReference type="NCBI Taxonomy" id="2578118"/>
    <lineage>
        <taxon>Bacteria</taxon>
        <taxon>Pseudomonadati</taxon>
        <taxon>Bacteroidota</taxon>
        <taxon>Flavobacteriia</taxon>
        <taxon>Flavobacteriales</taxon>
        <taxon>Flavobacteriaceae</taxon>
        <taxon>Maribacter</taxon>
    </lineage>
</organism>
<accession>A0A5S3PWQ9</accession>
<dbReference type="EMBL" id="VATY01000001">
    <property type="protein sequence ID" value="TMM59435.1"/>
    <property type="molecule type" value="Genomic_DNA"/>
</dbReference>
<dbReference type="RefSeq" id="WP_138657424.1">
    <property type="nucleotide sequence ID" value="NZ_VATY01000001.1"/>
</dbReference>
<protein>
    <submittedName>
        <fullName evidence="2">Uncharacterized protein</fullName>
    </submittedName>
</protein>
<feature type="transmembrane region" description="Helical" evidence="1">
    <location>
        <begin position="16"/>
        <end position="38"/>
    </location>
</feature>
<proteinExistence type="predicted"/>
<sequence length="227" mass="25655">MQKLTDYIFNLSPKKLAIYLVLGPLVLFLFHTGISIAFRTISNPEINQFASLLLAILSLILGVFILLWLVWLRSAVYSVQETEIGLARRWFKIAYTFLWIFILFNLVATIIEIPLKNSSWSEYAYLIYTSREFINFGGILIAYPIVCHYAARATMVKRTNEPATFIGAIPFTLLFIFGTVLGIPFVHNYFSTKTSTKSEVVVIYGISLALFFLILIVGFIAAVTGLV</sequence>
<comment type="caution">
    <text evidence="2">The sequence shown here is derived from an EMBL/GenBank/DDBJ whole genome shotgun (WGS) entry which is preliminary data.</text>
</comment>
<evidence type="ECO:0000256" key="1">
    <source>
        <dbReference type="SAM" id="Phobius"/>
    </source>
</evidence>
<dbReference type="Proteomes" id="UP000310314">
    <property type="component" value="Unassembled WGS sequence"/>
</dbReference>
<feature type="transmembrane region" description="Helical" evidence="1">
    <location>
        <begin position="50"/>
        <end position="72"/>
    </location>
</feature>